<dbReference type="PROSITE" id="PS00166">
    <property type="entry name" value="ENOYL_COA_HYDRATASE"/>
    <property type="match status" value="1"/>
</dbReference>
<dbReference type="PANTHER" id="PTHR11941:SF54">
    <property type="entry name" value="ENOYL-COA HYDRATASE, MITOCHONDRIAL"/>
    <property type="match status" value="1"/>
</dbReference>
<keyword evidence="4" id="KW-1185">Reference proteome</keyword>
<gene>
    <name evidence="3" type="primary">echA6</name>
    <name evidence="3" type="ORF">LMG26411_03067</name>
</gene>
<name>A0ABM8THN9_9BURK</name>
<dbReference type="InterPro" id="IPR029045">
    <property type="entry name" value="ClpP/crotonase-like_dom_sf"/>
</dbReference>
<organism evidence="3 4">
    <name type="scientific">Cupriavidus numazuensis</name>
    <dbReference type="NCBI Taxonomy" id="221992"/>
    <lineage>
        <taxon>Bacteria</taxon>
        <taxon>Pseudomonadati</taxon>
        <taxon>Pseudomonadota</taxon>
        <taxon>Betaproteobacteria</taxon>
        <taxon>Burkholderiales</taxon>
        <taxon>Burkholderiaceae</taxon>
        <taxon>Cupriavidus</taxon>
    </lineage>
</organism>
<dbReference type="GO" id="GO:0004300">
    <property type="term" value="F:enoyl-CoA hydratase activity"/>
    <property type="evidence" value="ECO:0007669"/>
    <property type="project" value="UniProtKB-EC"/>
</dbReference>
<proteinExistence type="inferred from homology"/>
<evidence type="ECO:0000256" key="2">
    <source>
        <dbReference type="RuleBase" id="RU003707"/>
    </source>
</evidence>
<dbReference type="SUPFAM" id="SSF52096">
    <property type="entry name" value="ClpP/crotonase"/>
    <property type="match status" value="1"/>
</dbReference>
<dbReference type="InterPro" id="IPR018376">
    <property type="entry name" value="Enoyl-CoA_hyd/isom_CS"/>
</dbReference>
<accession>A0ABM8THN9</accession>
<sequence>MSETPQGKAPELTVDGHVAVITLRRPEVANRLEPEDLDLLRSYLEAVNADSQIRVLRLEGQGRHFCSGFNIGRLGGADVGARFEALANALEQARPVTIAVLHGGAYGGATDLALACDFRFGAAATEMSVPAARLGLLFYRGGMERYVTRLGLATAKRILLMADKFDATAMLACGYLDRIEDSPEALRALAERWSAELAGMAPLALLGMKKHLNHIARGELDTAELARDIAAADASDDLREGALAWREKRAPRFNGR</sequence>
<dbReference type="CDD" id="cd06558">
    <property type="entry name" value="crotonase-like"/>
    <property type="match status" value="1"/>
</dbReference>
<evidence type="ECO:0000313" key="3">
    <source>
        <dbReference type="EMBL" id="CAG2147061.1"/>
    </source>
</evidence>
<comment type="similarity">
    <text evidence="1 2">Belongs to the enoyl-CoA hydratase/isomerase family.</text>
</comment>
<comment type="caution">
    <text evidence="3">The sequence shown here is derived from an EMBL/GenBank/DDBJ whole genome shotgun (WGS) entry which is preliminary data.</text>
</comment>
<dbReference type="Gene3D" id="3.90.226.10">
    <property type="entry name" value="2-enoyl-CoA Hydratase, Chain A, domain 1"/>
    <property type="match status" value="1"/>
</dbReference>
<dbReference type="InterPro" id="IPR001753">
    <property type="entry name" value="Enoyl-CoA_hydra/iso"/>
</dbReference>
<reference evidence="3 4" key="1">
    <citation type="submission" date="2021-03" db="EMBL/GenBank/DDBJ databases">
        <authorList>
            <person name="Peeters C."/>
        </authorList>
    </citation>
    <scope>NUCLEOTIDE SEQUENCE [LARGE SCALE GENOMIC DNA]</scope>
    <source>
        <strain evidence="3 4">LMG 26411</strain>
    </source>
</reference>
<dbReference type="Proteomes" id="UP000672657">
    <property type="component" value="Unassembled WGS sequence"/>
</dbReference>
<protein>
    <submittedName>
        <fullName evidence="3">Enoyl-CoA hydratase echA6</fullName>
        <ecNumber evidence="3">4.2.1.17</ecNumber>
    </submittedName>
</protein>
<evidence type="ECO:0000256" key="1">
    <source>
        <dbReference type="ARBA" id="ARBA00005254"/>
    </source>
</evidence>
<dbReference type="RefSeq" id="WP_211954115.1">
    <property type="nucleotide sequence ID" value="NZ_CAJPVI010000017.1"/>
</dbReference>
<dbReference type="PANTHER" id="PTHR11941">
    <property type="entry name" value="ENOYL-COA HYDRATASE-RELATED"/>
    <property type="match status" value="1"/>
</dbReference>
<keyword evidence="3" id="KW-0456">Lyase</keyword>
<dbReference type="Pfam" id="PF00378">
    <property type="entry name" value="ECH_1"/>
    <property type="match status" value="1"/>
</dbReference>
<evidence type="ECO:0000313" key="4">
    <source>
        <dbReference type="Proteomes" id="UP000672657"/>
    </source>
</evidence>
<dbReference type="EMBL" id="CAJPVI010000017">
    <property type="protein sequence ID" value="CAG2147061.1"/>
    <property type="molecule type" value="Genomic_DNA"/>
</dbReference>
<dbReference type="EC" id="4.2.1.17" evidence="3"/>